<dbReference type="InterPro" id="IPR039859">
    <property type="entry name" value="PFA4/ZDH16/20/ERF2-like"/>
</dbReference>
<comment type="similarity">
    <text evidence="7">Belongs to the DHHC palmitoyltransferase family.</text>
</comment>
<keyword evidence="6 7" id="KW-0012">Acyltransferase</keyword>
<evidence type="ECO:0000256" key="5">
    <source>
        <dbReference type="ARBA" id="ARBA00023136"/>
    </source>
</evidence>
<feature type="transmembrane region" description="Helical" evidence="7">
    <location>
        <begin position="89"/>
        <end position="109"/>
    </location>
</feature>
<dbReference type="OrthoDB" id="331948at2759"/>
<proteinExistence type="inferred from homology"/>
<dbReference type="Proteomes" id="UP000593567">
    <property type="component" value="Unassembled WGS sequence"/>
</dbReference>
<sequence length="242" mass="27277">MENISRRHQIVNMREPLLGHSEGLIGNQSENVGQAENYVGPRIIVKGKQPKGPVHDGITIIELKQCYRKLGLSRFTTCLPSQAWLVKDCCGIVCAVFTYLLIFYAFFVVNNVLIVPLEGYVSYKWINGVIYNIMSLLAFSSHVRAMLSDPGAVPKGNATKENIIRLGLKQGQIVYKCPKCVCIKPDRAHHCSVCGRCIKKMDHHCPWVNNCVGEGNQKYFALFTFQIYLYRVIPSSLVEQLL</sequence>
<feature type="domain" description="Palmitoyltransferase DHHC" evidence="8">
    <location>
        <begin position="176"/>
        <end position="232"/>
    </location>
</feature>
<evidence type="ECO:0000256" key="3">
    <source>
        <dbReference type="ARBA" id="ARBA00022692"/>
    </source>
</evidence>
<evidence type="ECO:0000256" key="7">
    <source>
        <dbReference type="RuleBase" id="RU079119"/>
    </source>
</evidence>
<dbReference type="EMBL" id="VXIV02003191">
    <property type="protein sequence ID" value="KAF6020159.1"/>
    <property type="molecule type" value="Genomic_DNA"/>
</dbReference>
<keyword evidence="4 7" id="KW-1133">Transmembrane helix</keyword>
<dbReference type="EC" id="2.3.1.225" evidence="7"/>
<dbReference type="Pfam" id="PF01529">
    <property type="entry name" value="DHHC"/>
    <property type="match status" value="1"/>
</dbReference>
<dbReference type="InterPro" id="IPR001594">
    <property type="entry name" value="Palmitoyltrfase_DHHC"/>
</dbReference>
<organism evidence="9 10">
    <name type="scientific">Bugula neritina</name>
    <name type="common">Brown bryozoan</name>
    <name type="synonym">Sertularia neritina</name>
    <dbReference type="NCBI Taxonomy" id="10212"/>
    <lineage>
        <taxon>Eukaryota</taxon>
        <taxon>Metazoa</taxon>
        <taxon>Spiralia</taxon>
        <taxon>Lophotrochozoa</taxon>
        <taxon>Bryozoa</taxon>
        <taxon>Gymnolaemata</taxon>
        <taxon>Cheilostomatida</taxon>
        <taxon>Flustrina</taxon>
        <taxon>Buguloidea</taxon>
        <taxon>Bugulidae</taxon>
        <taxon>Bugula</taxon>
    </lineage>
</organism>
<dbReference type="GO" id="GO:0019706">
    <property type="term" value="F:protein-cysteine S-palmitoyltransferase activity"/>
    <property type="evidence" value="ECO:0007669"/>
    <property type="project" value="UniProtKB-EC"/>
</dbReference>
<comment type="catalytic activity">
    <reaction evidence="7">
        <text>L-cysteinyl-[protein] + hexadecanoyl-CoA = S-hexadecanoyl-L-cysteinyl-[protein] + CoA</text>
        <dbReference type="Rhea" id="RHEA:36683"/>
        <dbReference type="Rhea" id="RHEA-COMP:10131"/>
        <dbReference type="Rhea" id="RHEA-COMP:11032"/>
        <dbReference type="ChEBI" id="CHEBI:29950"/>
        <dbReference type="ChEBI" id="CHEBI:57287"/>
        <dbReference type="ChEBI" id="CHEBI:57379"/>
        <dbReference type="ChEBI" id="CHEBI:74151"/>
        <dbReference type="EC" id="2.3.1.225"/>
    </reaction>
</comment>
<protein>
    <recommendedName>
        <fullName evidence="7">Palmitoyltransferase</fullName>
        <ecNumber evidence="7">2.3.1.225</ecNumber>
    </recommendedName>
</protein>
<comment type="subcellular location">
    <subcellularLocation>
        <location evidence="1">Membrane</location>
        <topology evidence="1">Multi-pass membrane protein</topology>
    </subcellularLocation>
</comment>
<keyword evidence="2 7" id="KW-0808">Transferase</keyword>
<dbReference type="PROSITE" id="PS50216">
    <property type="entry name" value="DHHC"/>
    <property type="match status" value="1"/>
</dbReference>
<accession>A0A7J7J1Z1</accession>
<evidence type="ECO:0000256" key="1">
    <source>
        <dbReference type="ARBA" id="ARBA00004141"/>
    </source>
</evidence>
<evidence type="ECO:0000259" key="8">
    <source>
        <dbReference type="Pfam" id="PF01529"/>
    </source>
</evidence>
<dbReference type="PANTHER" id="PTHR12246">
    <property type="entry name" value="PALMITOYLTRANSFERASE ZDHHC16"/>
    <property type="match status" value="1"/>
</dbReference>
<evidence type="ECO:0000256" key="4">
    <source>
        <dbReference type="ARBA" id="ARBA00022989"/>
    </source>
</evidence>
<name>A0A7J7J1Z1_BUGNE</name>
<keyword evidence="5 7" id="KW-0472">Membrane</keyword>
<gene>
    <name evidence="9" type="ORF">EB796_021532</name>
</gene>
<keyword evidence="3 7" id="KW-0812">Transmembrane</keyword>
<dbReference type="AlphaFoldDB" id="A0A7J7J1Z1"/>
<keyword evidence="10" id="KW-1185">Reference proteome</keyword>
<reference evidence="9" key="1">
    <citation type="submission" date="2020-06" db="EMBL/GenBank/DDBJ databases">
        <title>Draft genome of Bugula neritina, a colonial animal packing powerful symbionts and potential medicines.</title>
        <authorList>
            <person name="Rayko M."/>
        </authorList>
    </citation>
    <scope>NUCLEOTIDE SEQUENCE [LARGE SCALE GENOMIC DNA]</scope>
    <source>
        <strain evidence="9">Kwan_BN1</strain>
    </source>
</reference>
<evidence type="ECO:0000313" key="9">
    <source>
        <dbReference type="EMBL" id="KAF6020159.1"/>
    </source>
</evidence>
<feature type="transmembrane region" description="Helical" evidence="7">
    <location>
        <begin position="129"/>
        <end position="147"/>
    </location>
</feature>
<evidence type="ECO:0000256" key="2">
    <source>
        <dbReference type="ARBA" id="ARBA00022679"/>
    </source>
</evidence>
<dbReference type="GO" id="GO:0016020">
    <property type="term" value="C:membrane"/>
    <property type="evidence" value="ECO:0007669"/>
    <property type="project" value="UniProtKB-SubCell"/>
</dbReference>
<comment type="caution">
    <text evidence="9">The sequence shown here is derived from an EMBL/GenBank/DDBJ whole genome shotgun (WGS) entry which is preliminary data.</text>
</comment>
<comment type="domain">
    <text evidence="7">The DHHC domain is required for palmitoyltransferase activity.</text>
</comment>
<evidence type="ECO:0000313" key="10">
    <source>
        <dbReference type="Proteomes" id="UP000593567"/>
    </source>
</evidence>
<evidence type="ECO:0000256" key="6">
    <source>
        <dbReference type="ARBA" id="ARBA00023315"/>
    </source>
</evidence>